<feature type="compositionally biased region" description="Polar residues" evidence="5">
    <location>
        <begin position="58"/>
        <end position="74"/>
    </location>
</feature>
<keyword evidence="10" id="KW-1185">Reference proteome</keyword>
<evidence type="ECO:0000313" key="9">
    <source>
        <dbReference type="EMBL" id="OAE23569.1"/>
    </source>
</evidence>
<accession>A0A176VRR5</accession>
<dbReference type="InterPro" id="IPR027417">
    <property type="entry name" value="P-loop_NTPase"/>
</dbReference>
<feature type="compositionally biased region" description="Polar residues" evidence="5">
    <location>
        <begin position="662"/>
        <end position="672"/>
    </location>
</feature>
<evidence type="ECO:0000259" key="6">
    <source>
        <dbReference type="PROSITE" id="PS51192"/>
    </source>
</evidence>
<feature type="domain" description="Helicase ATP-binding" evidence="6">
    <location>
        <begin position="426"/>
        <end position="591"/>
    </location>
</feature>
<keyword evidence="3" id="KW-0347">Helicase</keyword>
<feature type="region of interest" description="Disordered" evidence="5">
    <location>
        <begin position="628"/>
        <end position="694"/>
    </location>
</feature>
<feature type="compositionally biased region" description="Basic and acidic residues" evidence="5">
    <location>
        <begin position="296"/>
        <end position="305"/>
    </location>
</feature>
<dbReference type="PROSITE" id="PS51192">
    <property type="entry name" value="HELICASE_ATP_BIND_1"/>
    <property type="match status" value="1"/>
</dbReference>
<dbReference type="InterPro" id="IPR014001">
    <property type="entry name" value="Helicase_ATP-bd"/>
</dbReference>
<dbReference type="Pfam" id="PF08148">
    <property type="entry name" value="DSHCT"/>
    <property type="match status" value="1"/>
</dbReference>
<dbReference type="Gene3D" id="1.10.3380.30">
    <property type="match status" value="1"/>
</dbReference>
<evidence type="ECO:0000256" key="5">
    <source>
        <dbReference type="SAM" id="MobiDB-lite"/>
    </source>
</evidence>
<dbReference type="Proteomes" id="UP000077202">
    <property type="component" value="Unassembled WGS sequence"/>
</dbReference>
<reference evidence="11" key="3">
    <citation type="journal article" date="2020" name="Curr. Biol.">
        <title>Chromatin organization in early land plants reveals an ancestral association between H3K27me3, transposons, and constitutive heterochromatin.</title>
        <authorList>
            <person name="Montgomery S.A."/>
            <person name="Tanizawa Y."/>
            <person name="Galik B."/>
            <person name="Wang N."/>
            <person name="Ito T."/>
            <person name="Mochizuki T."/>
            <person name="Akimcheva S."/>
            <person name="Bowman J.L."/>
            <person name="Cognat V."/>
            <person name="Marechal-Drouard L."/>
            <person name="Ekker H."/>
            <person name="Hong S.F."/>
            <person name="Kohchi T."/>
            <person name="Lin S.S."/>
            <person name="Liu L.D."/>
            <person name="Nakamura Y."/>
            <person name="Valeeva L.R."/>
            <person name="Shakirov E.V."/>
            <person name="Shippen D.E."/>
            <person name="Wei W.L."/>
            <person name="Yagura M."/>
            <person name="Yamaoka S."/>
            <person name="Yamato K.T."/>
            <person name="Liu C."/>
            <person name="Berger F."/>
        </authorList>
    </citation>
    <scope>NUCLEOTIDE SEQUENCE [LARGE SCALE GENOMIC DNA]</scope>
    <source>
        <strain evidence="11">Tak-1</strain>
    </source>
</reference>
<dbReference type="Proteomes" id="UP001162541">
    <property type="component" value="Chromosome 4"/>
</dbReference>
<protein>
    <recommendedName>
        <fullName evidence="12">Helicase ATP-binding domain-containing protein</fullName>
    </recommendedName>
</protein>
<feature type="compositionally biased region" description="Polar residues" evidence="5">
    <location>
        <begin position="631"/>
        <end position="642"/>
    </location>
</feature>
<dbReference type="CDD" id="cd18795">
    <property type="entry name" value="SF2_C_Ski2"/>
    <property type="match status" value="1"/>
</dbReference>
<dbReference type="SMART" id="SM00487">
    <property type="entry name" value="DEXDc"/>
    <property type="match status" value="1"/>
</dbReference>
<dbReference type="GO" id="GO:0055087">
    <property type="term" value="C:Ski complex"/>
    <property type="evidence" value="ECO:0007669"/>
    <property type="project" value="TreeGrafter"/>
</dbReference>
<evidence type="ECO:0000259" key="7">
    <source>
        <dbReference type="PROSITE" id="PS51194"/>
    </source>
</evidence>
<evidence type="ECO:0000313" key="10">
    <source>
        <dbReference type="Proteomes" id="UP000077202"/>
    </source>
</evidence>
<proteinExistence type="predicted"/>
<dbReference type="GO" id="GO:0016787">
    <property type="term" value="F:hydrolase activity"/>
    <property type="evidence" value="ECO:0007669"/>
    <property type="project" value="UniProtKB-KW"/>
</dbReference>
<dbReference type="PANTHER" id="PTHR12131">
    <property type="entry name" value="ATP-DEPENDENT RNA AND DNA HELICASE"/>
    <property type="match status" value="1"/>
</dbReference>
<reference evidence="8" key="2">
    <citation type="journal article" date="2019" name="Curr. Biol.">
        <title>Chromatin organization in early land plants reveals an ancestral association between H3K27me3, transposons, and constitutive heterochromatin.</title>
        <authorList>
            <person name="Montgomery S.A."/>
            <person name="Tanizawa Y."/>
            <person name="Galik B."/>
            <person name="Wang N."/>
            <person name="Ito T."/>
            <person name="Mochizuki T."/>
            <person name="Akimcheva S."/>
            <person name="Bowman J."/>
            <person name="Cognat V."/>
            <person name="Drouard L."/>
            <person name="Ekker H."/>
            <person name="Houng S."/>
            <person name="Kohchi T."/>
            <person name="Lin S."/>
            <person name="Liu L.D."/>
            <person name="Nakamura Y."/>
            <person name="Valeeva L.R."/>
            <person name="Shakirov E.V."/>
            <person name="Shippen D.E."/>
            <person name="Wei W."/>
            <person name="Yagura M."/>
            <person name="Yamaoka S."/>
            <person name="Yamato K.T."/>
            <person name="Liu C."/>
            <person name="Berger F."/>
        </authorList>
    </citation>
    <scope>NUCLEOTIDE SEQUENCE [LARGE SCALE GENOMIC DNA]</scope>
    <source>
        <strain evidence="8">Tak-1</strain>
    </source>
</reference>
<feature type="compositionally biased region" description="Basic and acidic residues" evidence="5">
    <location>
        <begin position="673"/>
        <end position="694"/>
    </location>
</feature>
<dbReference type="GO" id="GO:0004386">
    <property type="term" value="F:helicase activity"/>
    <property type="evidence" value="ECO:0007669"/>
    <property type="project" value="UniProtKB-KW"/>
</dbReference>
<feature type="domain" description="Helicase C-terminal" evidence="7">
    <location>
        <begin position="707"/>
        <end position="900"/>
    </location>
</feature>
<name>A0A176VRR5_MARPO</name>
<evidence type="ECO:0000256" key="2">
    <source>
        <dbReference type="ARBA" id="ARBA00022801"/>
    </source>
</evidence>
<sequence>MANVQAFFISSSCSVVANPRHSVHSCRSSVESAFSPFHSHGRKCSNSARIGLVPLGLQRNQPNSTTSARSNFASPPSPQGGLTGLSKLSGLTFSSQFSFYVCGRVSENHLSRFLENGIRKPLVSTAAFLRKHEESDGSVAQGRGGVGRGGPPDGGGGGDAVDWILGALILSLCAGLICYGLLLSSDEASYRDMYDFWKLFGFQGNDGVAMDTVWTGEWFIKGLWPLAFLSPGARQCEQQGLGFYSQIPAHAEVGAGLHFGVERSKSNYRAGGIIPVAGSVGSVVCRVGGGGAVRWGRSDSLRRDDEEAEESESSGSRDLGYRGPFDEEEEEDDDDYDSDVDDQEDEIVGFYDEDEMELDDSSSVLEMEDAVTSSETSVNIEERESTSALIAQFCERVQAGDGVTVTAGDIADLYEFPFDKFQRMAIDGFLKGSSVVVCAPTSSGKTLIAEAAAVATLARGKRMFYTTPLKALSNQKLREFRKLFGESNVGLLTGDAAVNRDAPILVMTTEILRNMLYQSAGDADNQGGRLENVSAVVLDEVHYLSDISRGTVWEETVIYCPKSVQLICLSATVANPQDLAGWIAQVHGPTELVTSSKRPVPLMWHFSTKYVLLPLLNEQGTEMNYRLSLTDPRQNTTNSSSFWDVDEGGRGRRGGEGRRRSSSNGTARGNENGTRRRGDRFGEAREELSEETKSMLRRRQVPQVRDTLQQLVTRDMLPAIWFIFSRRGCDTAVKYLADSSLLSEEESMQVREAIIEFQEQHPEAIRESAVEPLSRGVAAHHAGCLPTWKAFVEELFQKGLVKVVFATETLSAGINMPARTTVLSSLSKRGDNGHMLLSSNAMLQMAGRAGRRGIDEQGHVVVVQTPFEGAEDCCKLLFAGSDPLVSQFTATYGMALNLLAGGRVQKLGANSDIEEPRTVTFGRTLSQARELIEQSFGNYVGSEVMVAAKKQLTKLDQEVERLVQKTQTLDGSQTLESRLTKTELQTYLGFKEAVKERKAVLSKMRKELETKRVAALEPLLMEGQLPYVCICYFDPRTGSECLVTALLVGNVPKPPFISFNTRDPEEDGDVLEEPSSLADNIYHVALGPDNRWYLFTAKSVKGYFRSNLEENVPEKAAREALKAELQVGAKSWQTLGKAGTDASSAVWVTQSSPETKAWSSQIPASTDYEIPDDLQLIEALVTQERKQIAQLRKKLKMTIGYKENQQLVVLQRSRFEKIARLKQKANRLATRISQMAPSGWKEFLQVVEILNAAEAINLENSELLSLGQTASAVRGENELWLAMVFASEHVRSLTAPQLAAVCGTLVSDGIKTRPEYGHSVMYEASTAVQQWVDAMEGARGRLLGLQAEHGVYIPCLIDIQFAGMVEAWAAGVTWKELMTDCGMDEGDVARLLRRSIDLLAQIPHLPHVDPGLAKLARQTTHVMDRPPISELLG</sequence>
<gene>
    <name evidence="9" type="ORF">AXG93_4316s1000</name>
    <name evidence="8" type="ORF">Mp_4g01470</name>
</gene>
<organism evidence="9 10">
    <name type="scientific">Marchantia polymorpha subsp. ruderalis</name>
    <dbReference type="NCBI Taxonomy" id="1480154"/>
    <lineage>
        <taxon>Eukaryota</taxon>
        <taxon>Viridiplantae</taxon>
        <taxon>Streptophyta</taxon>
        <taxon>Embryophyta</taxon>
        <taxon>Marchantiophyta</taxon>
        <taxon>Marchantiopsida</taxon>
        <taxon>Marchantiidae</taxon>
        <taxon>Marchantiales</taxon>
        <taxon>Marchantiaceae</taxon>
        <taxon>Marchantia</taxon>
    </lineage>
</organism>
<feature type="region of interest" description="Disordered" evidence="5">
    <location>
        <begin position="57"/>
        <end position="79"/>
    </location>
</feature>
<dbReference type="InterPro" id="IPR001650">
    <property type="entry name" value="Helicase_C-like"/>
</dbReference>
<dbReference type="Pfam" id="PF00270">
    <property type="entry name" value="DEAD"/>
    <property type="match status" value="1"/>
</dbReference>
<keyword evidence="2" id="KW-0378">Hydrolase</keyword>
<keyword evidence="1" id="KW-0547">Nucleotide-binding</keyword>
<evidence type="ECO:0000256" key="3">
    <source>
        <dbReference type="ARBA" id="ARBA00022806"/>
    </source>
</evidence>
<evidence type="ECO:0000313" key="8">
    <source>
        <dbReference type="EMBL" id="BBN07152.1"/>
    </source>
</evidence>
<evidence type="ECO:0000313" key="11">
    <source>
        <dbReference type="Proteomes" id="UP001162541"/>
    </source>
</evidence>
<dbReference type="PROSITE" id="PS51194">
    <property type="entry name" value="HELICASE_CTER"/>
    <property type="match status" value="1"/>
</dbReference>
<keyword evidence="4" id="KW-0067">ATP-binding</keyword>
<dbReference type="InterPro" id="IPR011545">
    <property type="entry name" value="DEAD/DEAH_box_helicase_dom"/>
</dbReference>
<dbReference type="Gene3D" id="3.40.50.300">
    <property type="entry name" value="P-loop containing nucleotide triphosphate hydrolases"/>
    <property type="match status" value="2"/>
</dbReference>
<dbReference type="GO" id="GO:0005524">
    <property type="term" value="F:ATP binding"/>
    <property type="evidence" value="ECO:0007669"/>
    <property type="project" value="UniProtKB-KW"/>
</dbReference>
<evidence type="ECO:0000256" key="4">
    <source>
        <dbReference type="ARBA" id="ARBA00022840"/>
    </source>
</evidence>
<evidence type="ECO:0000256" key="1">
    <source>
        <dbReference type="ARBA" id="ARBA00022741"/>
    </source>
</evidence>
<dbReference type="SMART" id="SM01142">
    <property type="entry name" value="DSHCT"/>
    <property type="match status" value="1"/>
</dbReference>
<dbReference type="SMART" id="SM00490">
    <property type="entry name" value="HELICc"/>
    <property type="match status" value="1"/>
</dbReference>
<feature type="region of interest" description="Disordered" evidence="5">
    <location>
        <begin position="296"/>
        <end position="341"/>
    </location>
</feature>
<dbReference type="GO" id="GO:0070478">
    <property type="term" value="P:nuclear-transcribed mRNA catabolic process, 3'-5' exonucleolytic nonsense-mediated decay"/>
    <property type="evidence" value="ECO:0007669"/>
    <property type="project" value="TreeGrafter"/>
</dbReference>
<dbReference type="InterPro" id="IPR057416">
    <property type="entry name" value="SH3_ISE2"/>
</dbReference>
<dbReference type="InterPro" id="IPR050699">
    <property type="entry name" value="RNA-DNA_Helicase"/>
</dbReference>
<dbReference type="Pfam" id="PF25446">
    <property type="entry name" value="SH3_ISE2"/>
    <property type="match status" value="1"/>
</dbReference>
<dbReference type="PANTHER" id="PTHR12131:SF1">
    <property type="entry name" value="ATP-DEPENDENT RNA HELICASE SUPV3L1, MITOCHONDRIAL-RELATED"/>
    <property type="match status" value="1"/>
</dbReference>
<evidence type="ECO:0008006" key="12">
    <source>
        <dbReference type="Google" id="ProtNLM"/>
    </source>
</evidence>
<feature type="compositionally biased region" description="Basic and acidic residues" evidence="5">
    <location>
        <begin position="647"/>
        <end position="659"/>
    </location>
</feature>
<reference evidence="9 10" key="1">
    <citation type="submission" date="2016-03" db="EMBL/GenBank/DDBJ databases">
        <title>Mechanisms controlling the formation of the plant cell surface in tip-growing cells are functionally conserved among land plants.</title>
        <authorList>
            <person name="Honkanen S."/>
            <person name="Jones V.A."/>
            <person name="Morieri G."/>
            <person name="Champion C."/>
            <person name="Hetherington A.J."/>
            <person name="Kelly S."/>
            <person name="Saint-Marcoux D."/>
            <person name="Proust H."/>
            <person name="Prescott H."/>
            <person name="Dolan L."/>
        </authorList>
    </citation>
    <scope>NUCLEOTIDE SEQUENCE [LARGE SCALE GENOMIC DNA]</scope>
    <source>
        <strain evidence="10">cv. Tak-1 and cv. Tak-2</strain>
        <tissue evidence="9">Whole gametophyte</tissue>
    </source>
</reference>
<dbReference type="InterPro" id="IPR012961">
    <property type="entry name" value="Ski2/MTR4_C"/>
</dbReference>
<dbReference type="GO" id="GO:0003676">
    <property type="term" value="F:nucleic acid binding"/>
    <property type="evidence" value="ECO:0007669"/>
    <property type="project" value="InterPro"/>
</dbReference>
<dbReference type="SUPFAM" id="SSF52540">
    <property type="entry name" value="P-loop containing nucleoside triphosphate hydrolases"/>
    <property type="match status" value="1"/>
</dbReference>
<feature type="compositionally biased region" description="Acidic residues" evidence="5">
    <location>
        <begin position="326"/>
        <end position="341"/>
    </location>
</feature>
<dbReference type="EMBL" id="LVLJ01002823">
    <property type="protein sequence ID" value="OAE23569.1"/>
    <property type="molecule type" value="Genomic_DNA"/>
</dbReference>
<dbReference type="EMBL" id="AP019869">
    <property type="protein sequence ID" value="BBN07152.1"/>
    <property type="molecule type" value="Genomic_DNA"/>
</dbReference>